<keyword evidence="2" id="KW-1185">Reference proteome</keyword>
<accession>A0ABC8R1X5</accession>
<evidence type="ECO:0000313" key="2">
    <source>
        <dbReference type="Proteomes" id="UP001642360"/>
    </source>
</evidence>
<comment type="caution">
    <text evidence="1">The sequence shown here is derived from an EMBL/GenBank/DDBJ whole genome shotgun (WGS) entry which is preliminary data.</text>
</comment>
<proteinExistence type="predicted"/>
<dbReference type="EMBL" id="CAUOFW020000849">
    <property type="protein sequence ID" value="CAK9137987.1"/>
    <property type="molecule type" value="Genomic_DNA"/>
</dbReference>
<reference evidence="1 2" key="1">
    <citation type="submission" date="2024-02" db="EMBL/GenBank/DDBJ databases">
        <authorList>
            <person name="Vignale AGUSTIN F."/>
            <person name="Sosa J E."/>
            <person name="Modenutti C."/>
        </authorList>
    </citation>
    <scope>NUCLEOTIDE SEQUENCE [LARGE SCALE GENOMIC DNA]</scope>
</reference>
<organism evidence="1 2">
    <name type="scientific">Ilex paraguariensis</name>
    <name type="common">yerba mate</name>
    <dbReference type="NCBI Taxonomy" id="185542"/>
    <lineage>
        <taxon>Eukaryota</taxon>
        <taxon>Viridiplantae</taxon>
        <taxon>Streptophyta</taxon>
        <taxon>Embryophyta</taxon>
        <taxon>Tracheophyta</taxon>
        <taxon>Spermatophyta</taxon>
        <taxon>Magnoliopsida</taxon>
        <taxon>eudicotyledons</taxon>
        <taxon>Gunneridae</taxon>
        <taxon>Pentapetalae</taxon>
        <taxon>asterids</taxon>
        <taxon>campanulids</taxon>
        <taxon>Aquifoliales</taxon>
        <taxon>Aquifoliaceae</taxon>
        <taxon>Ilex</taxon>
    </lineage>
</organism>
<dbReference type="AlphaFoldDB" id="A0ABC8R1X5"/>
<evidence type="ECO:0000313" key="1">
    <source>
        <dbReference type="EMBL" id="CAK9137987.1"/>
    </source>
</evidence>
<name>A0ABC8R1X5_9AQUA</name>
<gene>
    <name evidence="1" type="ORF">ILEXP_LOCUS5045</name>
</gene>
<protein>
    <submittedName>
        <fullName evidence="1">Uncharacterized protein</fullName>
    </submittedName>
</protein>
<sequence>MGEKLAISVESERERIVFSGGEDQTLVIKVTAQPPPLSTGKRRRVPTTSTTYLWSIAATSTSVSTSISWLRRVMDDATSLTSRANRGPLCCAIVRLGMNPRDCCRKFERIQKNDQIVVLKKGNDESSYHDEDDRF</sequence>
<dbReference type="Proteomes" id="UP001642360">
    <property type="component" value="Unassembled WGS sequence"/>
</dbReference>